<proteinExistence type="inferred from homology"/>
<dbReference type="GO" id="GO:0006283">
    <property type="term" value="P:transcription-coupled nucleotide-excision repair"/>
    <property type="evidence" value="ECO:0007669"/>
    <property type="project" value="TreeGrafter"/>
</dbReference>
<dbReference type="GO" id="GO:0003676">
    <property type="term" value="F:nucleic acid binding"/>
    <property type="evidence" value="ECO:0007669"/>
    <property type="project" value="InterPro"/>
</dbReference>
<dbReference type="SMART" id="SM00661">
    <property type="entry name" value="RPOL9"/>
    <property type="match status" value="1"/>
</dbReference>
<dbReference type="GO" id="GO:0003899">
    <property type="term" value="F:DNA-directed RNA polymerase activity"/>
    <property type="evidence" value="ECO:0007669"/>
    <property type="project" value="InterPro"/>
</dbReference>
<dbReference type="EMBL" id="UIVT01000002">
    <property type="protein sequence ID" value="SVP91864.1"/>
    <property type="molecule type" value="Genomic_DNA"/>
</dbReference>
<reference evidence="12" key="1">
    <citation type="submission" date="2018-07" db="EMBL/GenBank/DDBJ databases">
        <authorList>
            <person name="Quirk P.G."/>
            <person name="Krulwich T.A."/>
        </authorList>
    </citation>
    <scope>NUCLEOTIDE SEQUENCE</scope>
    <source>
        <strain evidence="12">Anand</strain>
    </source>
</reference>
<dbReference type="Pfam" id="PF01096">
    <property type="entry name" value="Zn_ribbon_TFIIS"/>
    <property type="match status" value="1"/>
</dbReference>
<keyword evidence="4" id="KW-0479">Metal-binding</keyword>
<dbReference type="GO" id="GO:0006367">
    <property type="term" value="P:transcription initiation at RNA polymerase II promoter"/>
    <property type="evidence" value="ECO:0007669"/>
    <property type="project" value="TreeGrafter"/>
</dbReference>
<evidence type="ECO:0000256" key="4">
    <source>
        <dbReference type="ARBA" id="ARBA00022723"/>
    </source>
</evidence>
<dbReference type="GO" id="GO:0008270">
    <property type="term" value="F:zinc ion binding"/>
    <property type="evidence" value="ECO:0007669"/>
    <property type="project" value="UniProtKB-KW"/>
</dbReference>
<dbReference type="InterPro" id="IPR012164">
    <property type="entry name" value="Rpa12/Rpb9/Rpc10/TFS"/>
</dbReference>
<evidence type="ECO:0000313" key="12">
    <source>
        <dbReference type="EMBL" id="SVP92133.1"/>
    </source>
</evidence>
<evidence type="ECO:0000313" key="11">
    <source>
        <dbReference type="EMBL" id="SVP91864.1"/>
    </source>
</evidence>
<dbReference type="GO" id="GO:0005665">
    <property type="term" value="C:RNA polymerase II, core complex"/>
    <property type="evidence" value="ECO:0007669"/>
    <property type="project" value="TreeGrafter"/>
</dbReference>
<keyword evidence="3 12" id="KW-0240">DNA-directed RNA polymerase</keyword>
<dbReference type="PROSITE" id="PS51133">
    <property type="entry name" value="ZF_TFIIS_2"/>
    <property type="match status" value="1"/>
</dbReference>
<sequence length="167" mass="19635">MTEINFCPECNNILYAKADILKRQLRYFCRQCDFSRISDSKSSEDNCIYRTDYNIVGKENIFVSPMVVKDPTLGRTTRWRCLKCGHQKAVFFQLPERVTDDAMMLVFVCCNPGCGYYSNQLHDDGKVELAKEFSNFDKSKFQFIEQDMEKYTRTLDEFNQNDMESIL</sequence>
<evidence type="ECO:0000259" key="10">
    <source>
        <dbReference type="PROSITE" id="PS51133"/>
    </source>
</evidence>
<accession>A0A3B0MPS1</accession>
<evidence type="ECO:0000256" key="1">
    <source>
        <dbReference type="ARBA" id="ARBA00004604"/>
    </source>
</evidence>
<evidence type="ECO:0000256" key="7">
    <source>
        <dbReference type="ARBA" id="ARBA00023163"/>
    </source>
</evidence>
<dbReference type="InterPro" id="IPR001529">
    <property type="entry name" value="Zn_ribbon_RPB9"/>
</dbReference>
<dbReference type="Pfam" id="PF02150">
    <property type="entry name" value="Zn_ribbon_RPB9"/>
    <property type="match status" value="1"/>
</dbReference>
<protein>
    <submittedName>
        <fullName evidence="12">DNA-directed RNA polymerase 2 subunit, putative</fullName>
    </submittedName>
</protein>
<name>A0A3B0MPS1_THEAN</name>
<dbReference type="AlphaFoldDB" id="A0A3B0MPS1"/>
<evidence type="ECO:0000256" key="5">
    <source>
        <dbReference type="ARBA" id="ARBA00022771"/>
    </source>
</evidence>
<evidence type="ECO:0000256" key="3">
    <source>
        <dbReference type="ARBA" id="ARBA00022478"/>
    </source>
</evidence>
<feature type="domain" description="TFIIS-type" evidence="10">
    <location>
        <begin position="77"/>
        <end position="119"/>
    </location>
</feature>
<evidence type="ECO:0000256" key="6">
    <source>
        <dbReference type="ARBA" id="ARBA00022833"/>
    </source>
</evidence>
<comment type="subcellular location">
    <subcellularLocation>
        <location evidence="1">Nucleus</location>
        <location evidence="1">Nucleolus</location>
    </subcellularLocation>
</comment>
<dbReference type="PANTHER" id="PTHR11239:SF1">
    <property type="entry name" value="DNA-DIRECTED RNA POLYMERASE II SUBUNIT RPB9"/>
    <property type="match status" value="1"/>
</dbReference>
<dbReference type="InterPro" id="IPR034012">
    <property type="entry name" value="Zn_ribbon_RPB9_C"/>
</dbReference>
<keyword evidence="7" id="KW-0804">Transcription</keyword>
<evidence type="ECO:0000256" key="8">
    <source>
        <dbReference type="ARBA" id="ARBA00023242"/>
    </source>
</evidence>
<gene>
    <name evidence="11" type="ORF">TAT_000197000</name>
    <name evidence="12" type="ORF">TAV_000197300</name>
</gene>
<organism evidence="12">
    <name type="scientific">Theileria annulata</name>
    <dbReference type="NCBI Taxonomy" id="5874"/>
    <lineage>
        <taxon>Eukaryota</taxon>
        <taxon>Sar</taxon>
        <taxon>Alveolata</taxon>
        <taxon>Apicomplexa</taxon>
        <taxon>Aconoidasida</taxon>
        <taxon>Piroplasmida</taxon>
        <taxon>Theileriidae</taxon>
        <taxon>Theileria</taxon>
    </lineage>
</organism>
<dbReference type="PANTHER" id="PTHR11239">
    <property type="entry name" value="DNA-DIRECTED RNA POLYMERASE"/>
    <property type="match status" value="1"/>
</dbReference>
<dbReference type="Gene3D" id="2.20.25.10">
    <property type="match status" value="2"/>
</dbReference>
<evidence type="ECO:0000256" key="2">
    <source>
        <dbReference type="ARBA" id="ARBA00008925"/>
    </source>
</evidence>
<keyword evidence="8" id="KW-0539">Nucleus</keyword>
<dbReference type="InterPro" id="IPR001222">
    <property type="entry name" value="Znf_TFIIS"/>
</dbReference>
<comment type="similarity">
    <text evidence="2">Belongs to the archaeal RpoM/eukaryotic RPA12/RPB9/RPC11 RNA polymerase family.</text>
</comment>
<dbReference type="CDD" id="cd10508">
    <property type="entry name" value="Zn-ribbon_RPB9"/>
    <property type="match status" value="1"/>
</dbReference>
<dbReference type="GO" id="GO:0005730">
    <property type="term" value="C:nucleolus"/>
    <property type="evidence" value="ECO:0007669"/>
    <property type="project" value="UniProtKB-SubCell"/>
</dbReference>
<dbReference type="InterPro" id="IPR019761">
    <property type="entry name" value="DNA-dir_RNA_pol-M_15_CS"/>
</dbReference>
<keyword evidence="5 9" id="KW-0863">Zinc-finger</keyword>
<keyword evidence="6" id="KW-0862">Zinc</keyword>
<evidence type="ECO:0000256" key="9">
    <source>
        <dbReference type="PROSITE-ProRule" id="PRU00472"/>
    </source>
</evidence>
<dbReference type="PROSITE" id="PS01030">
    <property type="entry name" value="RNA_POL_M_15KD"/>
    <property type="match status" value="1"/>
</dbReference>
<dbReference type="GO" id="GO:0001193">
    <property type="term" value="P:maintenance of transcriptional fidelity during transcription elongation by RNA polymerase II"/>
    <property type="evidence" value="ECO:0007669"/>
    <property type="project" value="TreeGrafter"/>
</dbReference>
<dbReference type="EMBL" id="UIVS01000002">
    <property type="protein sequence ID" value="SVP92133.1"/>
    <property type="molecule type" value="Genomic_DNA"/>
</dbReference>
<dbReference type="SUPFAM" id="SSF57783">
    <property type="entry name" value="Zinc beta-ribbon"/>
    <property type="match status" value="2"/>
</dbReference>
<dbReference type="VEuPathDB" id="PiroplasmaDB:TA11880"/>